<gene>
    <name evidence="1" type="ORF">BaRGS_00034164</name>
</gene>
<feature type="non-terminal residue" evidence="1">
    <location>
        <position position="58"/>
    </location>
</feature>
<dbReference type="EMBL" id="JACVVK020000432">
    <property type="protein sequence ID" value="KAK7474580.1"/>
    <property type="molecule type" value="Genomic_DNA"/>
</dbReference>
<organism evidence="1 2">
    <name type="scientific">Batillaria attramentaria</name>
    <dbReference type="NCBI Taxonomy" id="370345"/>
    <lineage>
        <taxon>Eukaryota</taxon>
        <taxon>Metazoa</taxon>
        <taxon>Spiralia</taxon>
        <taxon>Lophotrochozoa</taxon>
        <taxon>Mollusca</taxon>
        <taxon>Gastropoda</taxon>
        <taxon>Caenogastropoda</taxon>
        <taxon>Sorbeoconcha</taxon>
        <taxon>Cerithioidea</taxon>
        <taxon>Batillariidae</taxon>
        <taxon>Batillaria</taxon>
    </lineage>
</organism>
<evidence type="ECO:0000313" key="2">
    <source>
        <dbReference type="Proteomes" id="UP001519460"/>
    </source>
</evidence>
<accession>A0ABD0JIL1</accession>
<keyword evidence="2" id="KW-1185">Reference proteome</keyword>
<reference evidence="1 2" key="1">
    <citation type="journal article" date="2023" name="Sci. Data">
        <title>Genome assembly of the Korean intertidal mud-creeper Batillaria attramentaria.</title>
        <authorList>
            <person name="Patra A.K."/>
            <person name="Ho P.T."/>
            <person name="Jun S."/>
            <person name="Lee S.J."/>
            <person name="Kim Y."/>
            <person name="Won Y.J."/>
        </authorList>
    </citation>
    <scope>NUCLEOTIDE SEQUENCE [LARGE SCALE GENOMIC DNA]</scope>
    <source>
        <strain evidence="1">Wonlab-2016</strain>
    </source>
</reference>
<comment type="caution">
    <text evidence="1">The sequence shown here is derived from an EMBL/GenBank/DDBJ whole genome shotgun (WGS) entry which is preliminary data.</text>
</comment>
<dbReference type="Proteomes" id="UP001519460">
    <property type="component" value="Unassembled WGS sequence"/>
</dbReference>
<dbReference type="AlphaFoldDB" id="A0ABD0JIL1"/>
<proteinExistence type="predicted"/>
<sequence>MLFCIVVPNARPDHVHSFCLWNPPFDFFAETVPNLGPIHAPVYDIHCRHTHDHQWGFG</sequence>
<evidence type="ECO:0000313" key="1">
    <source>
        <dbReference type="EMBL" id="KAK7474580.1"/>
    </source>
</evidence>
<name>A0ABD0JIL1_9CAEN</name>
<protein>
    <submittedName>
        <fullName evidence="1">Uncharacterized protein</fullName>
    </submittedName>
</protein>